<accession>A0ACC3BB27</accession>
<dbReference type="EMBL" id="JAOPJF010000010">
    <property type="protein sequence ID" value="KAK1147837.1"/>
    <property type="molecule type" value="Genomic_DNA"/>
</dbReference>
<organism evidence="1 2">
    <name type="scientific">Aspergillus melleus</name>
    <dbReference type="NCBI Taxonomy" id="138277"/>
    <lineage>
        <taxon>Eukaryota</taxon>
        <taxon>Fungi</taxon>
        <taxon>Dikarya</taxon>
        <taxon>Ascomycota</taxon>
        <taxon>Pezizomycotina</taxon>
        <taxon>Eurotiomycetes</taxon>
        <taxon>Eurotiomycetidae</taxon>
        <taxon>Eurotiales</taxon>
        <taxon>Aspergillaceae</taxon>
        <taxon>Aspergillus</taxon>
        <taxon>Aspergillus subgen. Circumdati</taxon>
    </lineage>
</organism>
<protein>
    <submittedName>
        <fullName evidence="1">Uncharacterized protein</fullName>
    </submittedName>
</protein>
<evidence type="ECO:0000313" key="1">
    <source>
        <dbReference type="EMBL" id="KAK1147837.1"/>
    </source>
</evidence>
<gene>
    <name evidence="1" type="ORF">N8T08_000350</name>
</gene>
<dbReference type="Proteomes" id="UP001177260">
    <property type="component" value="Unassembled WGS sequence"/>
</dbReference>
<evidence type="ECO:0000313" key="2">
    <source>
        <dbReference type="Proteomes" id="UP001177260"/>
    </source>
</evidence>
<proteinExistence type="predicted"/>
<sequence>MKIYYHDIKRKKPRDEQALNVEFCEKLEDMLGLVDCVVVATPALATPIITKAALWQFKRGSRLVNIAHGSLVDEDALVVALESGHISAAGLDVHGKEPYVHPKLAVMRNVTLTSHTAEGTIDTEIGFERLAMENIQRHFQPKPMESLLY</sequence>
<name>A0ACC3BB27_9EURO</name>
<comment type="caution">
    <text evidence="1">The sequence shown here is derived from an EMBL/GenBank/DDBJ whole genome shotgun (WGS) entry which is preliminary data.</text>
</comment>
<reference evidence="1 2" key="1">
    <citation type="journal article" date="2023" name="ACS Omega">
        <title>Identification of the Neoaspergillic Acid Biosynthesis Gene Cluster by Establishing an In Vitro CRISPR-Ribonucleoprotein Genetic System in Aspergillus melleus.</title>
        <authorList>
            <person name="Yuan B."/>
            <person name="Grau M.F."/>
            <person name="Murata R.M."/>
            <person name="Torok T."/>
            <person name="Venkateswaran K."/>
            <person name="Stajich J.E."/>
            <person name="Wang C.C.C."/>
        </authorList>
    </citation>
    <scope>NUCLEOTIDE SEQUENCE [LARGE SCALE GENOMIC DNA]</scope>
    <source>
        <strain evidence="1 2">IMV 1140</strain>
    </source>
</reference>
<keyword evidence="2" id="KW-1185">Reference proteome</keyword>